<dbReference type="PATRIC" id="fig|1280953.3.peg.3380"/>
<dbReference type="Proteomes" id="UP000024942">
    <property type="component" value="Unassembled WGS sequence"/>
</dbReference>
<dbReference type="OrthoDB" id="7504683at2"/>
<protein>
    <submittedName>
        <fullName evidence="1">Uncharacterized protein</fullName>
    </submittedName>
</protein>
<proteinExistence type="predicted"/>
<dbReference type="eggNOG" id="ENOG5032TDU">
    <property type="taxonomic scope" value="Bacteria"/>
</dbReference>
<dbReference type="AlphaFoldDB" id="A0A059G362"/>
<comment type="caution">
    <text evidence="1">The sequence shown here is derived from an EMBL/GenBank/DDBJ whole genome shotgun (WGS) entry which is preliminary data.</text>
</comment>
<dbReference type="STRING" id="1280953.HOC_16870"/>
<evidence type="ECO:0000313" key="2">
    <source>
        <dbReference type="Proteomes" id="UP000024942"/>
    </source>
</evidence>
<keyword evidence="2" id="KW-1185">Reference proteome</keyword>
<reference evidence="1 2" key="1">
    <citation type="journal article" date="2014" name="Antonie Van Leeuwenhoek">
        <title>Hyphomonas beringensis sp. nov. and Hyphomonas chukchiensis sp. nov., isolated from surface seawater of the Bering Sea and Chukchi Sea.</title>
        <authorList>
            <person name="Li C."/>
            <person name="Lai Q."/>
            <person name="Li G."/>
            <person name="Dong C."/>
            <person name="Wang J."/>
            <person name="Liao Y."/>
            <person name="Shao Z."/>
        </authorList>
    </citation>
    <scope>NUCLEOTIDE SEQUENCE [LARGE SCALE GENOMIC DNA]</scope>
    <source>
        <strain evidence="1 2">SCH89</strain>
    </source>
</reference>
<accession>A0A059G362</accession>
<dbReference type="RefSeq" id="WP_035540730.1">
    <property type="nucleotide sequence ID" value="NZ_ARYL01000034.1"/>
</dbReference>
<name>A0A059G362_9PROT</name>
<dbReference type="EMBL" id="ARYL01000034">
    <property type="protein sequence ID" value="KDA01184.1"/>
    <property type="molecule type" value="Genomic_DNA"/>
</dbReference>
<gene>
    <name evidence="1" type="ORF">HOC_16870</name>
</gene>
<organism evidence="1 2">
    <name type="scientific">Hyphomonas oceanitis SCH89</name>
    <dbReference type="NCBI Taxonomy" id="1280953"/>
    <lineage>
        <taxon>Bacteria</taxon>
        <taxon>Pseudomonadati</taxon>
        <taxon>Pseudomonadota</taxon>
        <taxon>Alphaproteobacteria</taxon>
        <taxon>Hyphomonadales</taxon>
        <taxon>Hyphomonadaceae</taxon>
        <taxon>Hyphomonas</taxon>
    </lineage>
</organism>
<sequence>MAEKFQFSDLFVISGVIGAARWKPTHLGPTVAPPQLVEFGGDLTRDRAERMMAHAEAGGLAIYGIGQLSYHRAPVDKTVVYPIDAFYAHGQYTSVIATLNRVAVLLDNTQKVDIQEMVGKMIRVDN</sequence>
<evidence type="ECO:0000313" key="1">
    <source>
        <dbReference type="EMBL" id="KDA01184.1"/>
    </source>
</evidence>